<reference evidence="1" key="1">
    <citation type="submission" date="2022-02" db="EMBL/GenBank/DDBJ databases">
        <title>Plant Genome Project.</title>
        <authorList>
            <person name="Zhang R.-G."/>
        </authorList>
    </citation>
    <scope>NUCLEOTIDE SEQUENCE</scope>
    <source>
        <strain evidence="1">AT1</strain>
    </source>
</reference>
<accession>A0ACC0P4N5</accession>
<dbReference type="EMBL" id="CM046391">
    <property type="protein sequence ID" value="KAI8560430.1"/>
    <property type="molecule type" value="Genomic_DNA"/>
</dbReference>
<protein>
    <submittedName>
        <fullName evidence="1">Uncharacterized protein</fullName>
    </submittedName>
</protein>
<comment type="caution">
    <text evidence="1">The sequence shown here is derived from an EMBL/GenBank/DDBJ whole genome shotgun (WGS) entry which is preliminary data.</text>
</comment>
<evidence type="ECO:0000313" key="1">
    <source>
        <dbReference type="EMBL" id="KAI8560430.1"/>
    </source>
</evidence>
<name>A0ACC0P4N5_RHOML</name>
<evidence type="ECO:0000313" key="2">
    <source>
        <dbReference type="Proteomes" id="UP001062846"/>
    </source>
</evidence>
<keyword evidence="2" id="KW-1185">Reference proteome</keyword>
<sequence length="90" mass="10431">MQLLQMSIHLMQRKHRSYAIIVSTNKRNDDALTHSNDEALTEVGCALIFCLEWVVLTLAFFLKYYAYVEGGDLSKRSAKVQQVDEKYMKN</sequence>
<organism evidence="1 2">
    <name type="scientific">Rhododendron molle</name>
    <name type="common">Chinese azalea</name>
    <name type="synonym">Azalea mollis</name>
    <dbReference type="NCBI Taxonomy" id="49168"/>
    <lineage>
        <taxon>Eukaryota</taxon>
        <taxon>Viridiplantae</taxon>
        <taxon>Streptophyta</taxon>
        <taxon>Embryophyta</taxon>
        <taxon>Tracheophyta</taxon>
        <taxon>Spermatophyta</taxon>
        <taxon>Magnoliopsida</taxon>
        <taxon>eudicotyledons</taxon>
        <taxon>Gunneridae</taxon>
        <taxon>Pentapetalae</taxon>
        <taxon>asterids</taxon>
        <taxon>Ericales</taxon>
        <taxon>Ericaceae</taxon>
        <taxon>Ericoideae</taxon>
        <taxon>Rhodoreae</taxon>
        <taxon>Rhododendron</taxon>
    </lineage>
</organism>
<proteinExistence type="predicted"/>
<dbReference type="Proteomes" id="UP001062846">
    <property type="component" value="Chromosome 4"/>
</dbReference>
<gene>
    <name evidence="1" type="ORF">RHMOL_Rhmol04G0254600</name>
</gene>